<proteinExistence type="predicted"/>
<dbReference type="GO" id="GO:0003677">
    <property type="term" value="F:DNA binding"/>
    <property type="evidence" value="ECO:0007669"/>
    <property type="project" value="InterPro"/>
</dbReference>
<dbReference type="NCBIfam" id="TIGR01913">
    <property type="entry name" value="bet_lambda"/>
    <property type="match status" value="1"/>
</dbReference>
<feature type="compositionally biased region" description="Basic and acidic residues" evidence="1">
    <location>
        <begin position="226"/>
        <end position="237"/>
    </location>
</feature>
<gene>
    <name evidence="2" type="primary">bet</name>
    <name evidence="2" type="ORF">FSBG_00149</name>
</gene>
<dbReference type="HOGENOM" id="CLU_073543_0_0_0"/>
<dbReference type="OrthoDB" id="7889018at2"/>
<protein>
    <submittedName>
        <fullName evidence="2">Phage recombination protein Bet</fullName>
    </submittedName>
</protein>
<organism evidence="2 3">
    <name type="scientific">Fusobacterium gonidiaformans 3-1-5R</name>
    <dbReference type="NCBI Taxonomy" id="469605"/>
    <lineage>
        <taxon>Bacteria</taxon>
        <taxon>Fusobacteriati</taxon>
        <taxon>Fusobacteriota</taxon>
        <taxon>Fusobacteriia</taxon>
        <taxon>Fusobacteriales</taxon>
        <taxon>Fusobacteriaceae</taxon>
        <taxon>Fusobacterium</taxon>
    </lineage>
</organism>
<dbReference type="RefSeq" id="WP_008800731.1">
    <property type="nucleotide sequence ID" value="NZ_GG657971.1"/>
</dbReference>
<feature type="region of interest" description="Disordered" evidence="1">
    <location>
        <begin position="225"/>
        <end position="252"/>
    </location>
</feature>
<evidence type="ECO:0000313" key="2">
    <source>
        <dbReference type="EMBL" id="EFS20652.1"/>
    </source>
</evidence>
<evidence type="ECO:0000313" key="3">
    <source>
        <dbReference type="Proteomes" id="UP000002975"/>
    </source>
</evidence>
<dbReference type="EMBL" id="GG657971">
    <property type="protein sequence ID" value="EFS20652.1"/>
    <property type="molecule type" value="Genomic_DNA"/>
</dbReference>
<reference evidence="2 3" key="1">
    <citation type="submission" date="2009-02" db="EMBL/GenBank/DDBJ databases">
        <title>The Genome Sequence of Fusobacterium sp. 3_1_5R.</title>
        <authorList>
            <consortium name="The Broad Institute Genome Sequencing Platform"/>
            <person name="Ward D."/>
            <person name="Young S.K."/>
            <person name="Kodira C.D."/>
            <person name="Zeng Q."/>
            <person name="Koehrsen M."/>
            <person name="Alvarado L."/>
            <person name="Berlin A."/>
            <person name="Borenstein D."/>
            <person name="Chen Z."/>
            <person name="Engels R."/>
            <person name="Freedman E."/>
            <person name="Gellesch M."/>
            <person name="Goldberg J."/>
            <person name="Griggs A."/>
            <person name="Gujja S."/>
            <person name="Heiman D."/>
            <person name="Hepburn T."/>
            <person name="Howarth C."/>
            <person name="Jen D."/>
            <person name="Larson L."/>
            <person name="Lewis B."/>
            <person name="Mehta T."/>
            <person name="Park D."/>
            <person name="Pearson M."/>
            <person name="Roberts A."/>
            <person name="Saif S."/>
            <person name="Shea T."/>
            <person name="Shenoy N."/>
            <person name="Sisk P."/>
            <person name="Stolte C."/>
            <person name="Sykes S."/>
            <person name="Walk T."/>
            <person name="White J."/>
            <person name="Yandava C."/>
            <person name="Allen-Vercoe E."/>
            <person name="Strauss J."/>
            <person name="Ambrose C."/>
            <person name="Lander E."/>
            <person name="Nusbaum C."/>
            <person name="Galagan J."/>
            <person name="Birren B."/>
        </authorList>
    </citation>
    <scope>NUCLEOTIDE SEQUENCE [LARGE SCALE GENOMIC DNA]</scope>
    <source>
        <strain evidence="2 3">3_1_5R</strain>
    </source>
</reference>
<dbReference type="GO" id="GO:0006310">
    <property type="term" value="P:DNA recombination"/>
    <property type="evidence" value="ECO:0007669"/>
    <property type="project" value="InterPro"/>
</dbReference>
<sequence>MEAKNNLVKKETEKGTMLFQVDGMEVKLSPALVRKYLVNGNGSITDSEVVYFMQLCKARHLNPFTKDCYLIKYSSQPATMVVAKEALERRAVKNEKYNGKKVGIYVENENGELIKKDNCILLKSETIVGAWCEVYRKDWEYPVKIDVNFEEYIGRTKDGTPNTNWGNRPVTMITKVAKAQALREAFVEELSGMYDSAEVEKIIPEEVINEAETRNVNELVEAEVVTEEKPTKKEKAVEQNTSDDEIASIFGK</sequence>
<name>E5BEX1_9FUSO</name>
<dbReference type="InterPro" id="IPR010183">
    <property type="entry name" value="Phage_lambda_Bet"/>
</dbReference>
<dbReference type="Proteomes" id="UP000002975">
    <property type="component" value="Unassembled WGS sequence"/>
</dbReference>
<accession>E5BEX1</accession>
<dbReference type="AlphaFoldDB" id="E5BEX1"/>
<dbReference type="Pfam" id="PF03837">
    <property type="entry name" value="RecT"/>
    <property type="match status" value="1"/>
</dbReference>
<evidence type="ECO:0000256" key="1">
    <source>
        <dbReference type="SAM" id="MobiDB-lite"/>
    </source>
</evidence>
<keyword evidence="3" id="KW-1185">Reference proteome</keyword>
<dbReference type="InterPro" id="IPR018330">
    <property type="entry name" value="RecT_fam"/>
</dbReference>